<dbReference type="EMBL" id="VTIK01000003">
    <property type="protein sequence ID" value="TYU53249.1"/>
    <property type="molecule type" value="Genomic_DNA"/>
</dbReference>
<proteinExistence type="predicted"/>
<evidence type="ECO:0000313" key="2">
    <source>
        <dbReference type="Proteomes" id="UP000322220"/>
    </source>
</evidence>
<dbReference type="AlphaFoldDB" id="A0AB74NBF0"/>
<reference evidence="1 2" key="1">
    <citation type="submission" date="2019-08" db="EMBL/GenBank/DDBJ databases">
        <title>Soil Listeria distribution.</title>
        <authorList>
            <person name="Liao J."/>
        </authorList>
    </citation>
    <scope>NUCLEOTIDE SEQUENCE [LARGE SCALE GENOMIC DNA]</scope>
    <source>
        <strain evidence="1 2">IN-RH-2-BL1</strain>
    </source>
</reference>
<dbReference type="RefSeq" id="WP_070262357.1">
    <property type="nucleotide sequence ID" value="NZ_CP096153.1"/>
</dbReference>
<evidence type="ECO:0000313" key="1">
    <source>
        <dbReference type="EMBL" id="TYU53249.1"/>
    </source>
</evidence>
<gene>
    <name evidence="1" type="ORF">FZW98_08740</name>
</gene>
<sequence>MMNQELIKLHEILLKDISNLDDAEKISIIQDRITQALNLDKRRWDEKMLSNVSIRTKKATRPKMQVGDVYEIYLEEVNVYGYVAILKLEDDKEEDDFSVFGLFNYFSKLPEKLEKIIAKLTRENIFMFADSGHTGIIRKEWKKVTNLTFDWQVDFAKLEYLKVDNGGVLRPNERHYFKSVGHPNNGNYMRIDYKEAVNINNPYGLNGQDWIEGYLVGAFRGKKLIEMEEEGWSQVKYD</sequence>
<name>A0AB74NBF0_LISMN</name>
<comment type="caution">
    <text evidence="1">The sequence shown here is derived from an EMBL/GenBank/DDBJ whole genome shotgun (WGS) entry which is preliminary data.</text>
</comment>
<protein>
    <submittedName>
        <fullName evidence="1">Uncharacterized protein</fullName>
    </submittedName>
</protein>
<organism evidence="1 2">
    <name type="scientific">Listeria monocytogenes</name>
    <dbReference type="NCBI Taxonomy" id="1639"/>
    <lineage>
        <taxon>Bacteria</taxon>
        <taxon>Bacillati</taxon>
        <taxon>Bacillota</taxon>
        <taxon>Bacilli</taxon>
        <taxon>Bacillales</taxon>
        <taxon>Listeriaceae</taxon>
        <taxon>Listeria</taxon>
    </lineage>
</organism>
<dbReference type="Proteomes" id="UP000322220">
    <property type="component" value="Unassembled WGS sequence"/>
</dbReference>
<accession>A0AB74NBF0</accession>